<dbReference type="SUPFAM" id="SSF56672">
    <property type="entry name" value="DNA/RNA polymerases"/>
    <property type="match status" value="1"/>
</dbReference>
<evidence type="ECO:0000313" key="4">
    <source>
        <dbReference type="Proteomes" id="UP000252558"/>
    </source>
</evidence>
<accession>A0A368NMW9</accession>
<organism evidence="3 4">
    <name type="scientific">Corallincola holothuriorum</name>
    <dbReference type="NCBI Taxonomy" id="2282215"/>
    <lineage>
        <taxon>Bacteria</taxon>
        <taxon>Pseudomonadati</taxon>
        <taxon>Pseudomonadota</taxon>
        <taxon>Gammaproteobacteria</taxon>
        <taxon>Alteromonadales</taxon>
        <taxon>Psychromonadaceae</taxon>
        <taxon>Corallincola</taxon>
    </lineage>
</organism>
<dbReference type="Proteomes" id="UP000252558">
    <property type="component" value="Unassembled WGS sequence"/>
</dbReference>
<evidence type="ECO:0000256" key="1">
    <source>
        <dbReference type="ARBA" id="ARBA00022763"/>
    </source>
</evidence>
<feature type="region of interest" description="Disordered" evidence="2">
    <location>
        <begin position="384"/>
        <end position="405"/>
    </location>
</feature>
<dbReference type="GO" id="GO:0006281">
    <property type="term" value="P:DNA repair"/>
    <property type="evidence" value="ECO:0007669"/>
    <property type="project" value="TreeGrafter"/>
</dbReference>
<feature type="compositionally biased region" description="Low complexity" evidence="2">
    <location>
        <begin position="396"/>
        <end position="405"/>
    </location>
</feature>
<evidence type="ECO:0000313" key="3">
    <source>
        <dbReference type="EMBL" id="RCU50809.1"/>
    </source>
</evidence>
<gene>
    <name evidence="3" type="ORF">DU002_05635</name>
</gene>
<dbReference type="EMBL" id="QPID01000003">
    <property type="protein sequence ID" value="RCU50809.1"/>
    <property type="molecule type" value="Genomic_DNA"/>
</dbReference>
<dbReference type="PANTHER" id="PTHR35369:SF2">
    <property type="entry name" value="BLR3025 PROTEIN"/>
    <property type="match status" value="1"/>
</dbReference>
<dbReference type="InterPro" id="IPR050356">
    <property type="entry name" value="SulA_CellDiv_inhibitor"/>
</dbReference>
<evidence type="ECO:0000256" key="2">
    <source>
        <dbReference type="SAM" id="MobiDB-lite"/>
    </source>
</evidence>
<protein>
    <submittedName>
        <fullName evidence="3">DNA polymerase Y family protein</fullName>
    </submittedName>
</protein>
<sequence>MLWLALDFPRLALDWCCRSHETSGVVVLLDRQQRVLQSNQQAVVLGVRPGMSLATLLALTDDITLLAEDQLVEGDVAQLSATALHAMALWAGDFASRILLFPPHSLLLEVGSMLRLFGGVEGYLGQLKRSLLTQDLSWQYAIAKTPRAAITLAQAGANWSSLDAKKTAKRLGDLGVESLPFTPLQLQGLSGLGLQTLSQLLALPVAEIRRRLGAPLLCWILELQGRLMPSFKVFSAPPRFELSQPLVAEIYHLHGLLFPLRRLLQGLTDYLRQRQLATTECLLTLSHRDIAATSIVLRSSSPETGFRQWWQLAQLQLEKQHLPAPVLGLSLCCEQLVAITSATTDLLQQRQGEGLTQGQLLGRLQSKLGEGAIYGMTVTGDHRPERSWKSVPPGTSVDPVMSASPVASSSRRPSWLLPVPCRLSKPDITILDGPERICSGWWQSASGDEVIRDYYLARDQQGALCWIFKDASGEWFLHGWFG</sequence>
<dbReference type="CDD" id="cd03468">
    <property type="entry name" value="PolY_like"/>
    <property type="match status" value="1"/>
</dbReference>
<keyword evidence="4" id="KW-1185">Reference proteome</keyword>
<dbReference type="RefSeq" id="WP_114337404.1">
    <property type="nucleotide sequence ID" value="NZ_QPID01000003.1"/>
</dbReference>
<dbReference type="AlphaFoldDB" id="A0A368NMW9"/>
<reference evidence="3 4" key="1">
    <citation type="submission" date="2018-07" db="EMBL/GenBank/DDBJ databases">
        <title>Corallincola holothuriorum sp. nov., a new facultative anaerobe isolated from sea cucumber Apostichopus japonicus.</title>
        <authorList>
            <person name="Xia H."/>
        </authorList>
    </citation>
    <scope>NUCLEOTIDE SEQUENCE [LARGE SCALE GENOMIC DNA]</scope>
    <source>
        <strain evidence="3 4">C4</strain>
    </source>
</reference>
<comment type="caution">
    <text evidence="3">The sequence shown here is derived from an EMBL/GenBank/DDBJ whole genome shotgun (WGS) entry which is preliminary data.</text>
</comment>
<proteinExistence type="predicted"/>
<dbReference type="PANTHER" id="PTHR35369">
    <property type="entry name" value="BLR3025 PROTEIN-RELATED"/>
    <property type="match status" value="1"/>
</dbReference>
<dbReference type="InterPro" id="IPR043502">
    <property type="entry name" value="DNA/RNA_pol_sf"/>
</dbReference>
<dbReference type="OrthoDB" id="5298951at2"/>
<keyword evidence="1" id="KW-0227">DNA damage</keyword>
<name>A0A368NMW9_9GAMM</name>